<keyword evidence="23" id="KW-1185">Reference proteome</keyword>
<dbReference type="EMBL" id="QBIY01013323">
    <property type="protein sequence ID" value="RXN08313.1"/>
    <property type="molecule type" value="Genomic_DNA"/>
</dbReference>
<evidence type="ECO:0007829" key="24">
    <source>
        <dbReference type="PeptideAtlas" id="A0A498MFL6"/>
    </source>
</evidence>
<dbReference type="InterPro" id="IPR050753">
    <property type="entry name" value="Peptidase_M14_domain"/>
</dbReference>
<dbReference type="PROSITE" id="PS52035">
    <property type="entry name" value="PEPTIDASE_M14"/>
    <property type="match status" value="1"/>
</dbReference>
<dbReference type="Gene3D" id="1.10.2000.10">
    <property type="entry name" value="Frizzled cysteine-rich domain"/>
    <property type="match status" value="1"/>
</dbReference>
<evidence type="ECO:0000256" key="3">
    <source>
        <dbReference type="ARBA" id="ARBA00005988"/>
    </source>
</evidence>
<evidence type="ECO:0000256" key="1">
    <source>
        <dbReference type="ARBA" id="ARBA00001947"/>
    </source>
</evidence>
<comment type="caution">
    <text evidence="22">The sequence shown here is derived from an EMBL/GenBank/DDBJ whole genome shotgun (WGS) entry which is preliminary data.</text>
</comment>
<dbReference type="CDD" id="cd11308">
    <property type="entry name" value="Peptidase_M14NE-CP-C_like"/>
    <property type="match status" value="1"/>
</dbReference>
<evidence type="ECO:0000256" key="12">
    <source>
        <dbReference type="ARBA" id="ARBA00023136"/>
    </source>
</evidence>
<evidence type="ECO:0000256" key="17">
    <source>
        <dbReference type="SAM" id="Phobius"/>
    </source>
</evidence>
<dbReference type="SUPFAM" id="SSF49464">
    <property type="entry name" value="Carboxypeptidase regulatory domain-like"/>
    <property type="match status" value="1"/>
</dbReference>
<evidence type="ECO:0000259" key="19">
    <source>
        <dbReference type="PROSITE" id="PS50262"/>
    </source>
</evidence>
<keyword evidence="11" id="KW-0482">Metalloprotease</keyword>
<evidence type="ECO:0000256" key="7">
    <source>
        <dbReference type="ARBA" id="ARBA00022723"/>
    </source>
</evidence>
<keyword evidence="9" id="KW-0862">Zinc</keyword>
<keyword evidence="8" id="KW-0378">Hydrolase</keyword>
<dbReference type="SMART" id="SM00063">
    <property type="entry name" value="FRI"/>
    <property type="match status" value="1"/>
</dbReference>
<evidence type="ECO:0000313" key="22">
    <source>
        <dbReference type="EMBL" id="RXN20009.1"/>
    </source>
</evidence>
<feature type="domain" description="G-protein coupled receptors family 1 profile" evidence="19">
    <location>
        <begin position="22"/>
        <end position="201"/>
    </location>
</feature>
<dbReference type="Gene3D" id="1.20.1070.10">
    <property type="entry name" value="Rhodopsin 7-helix transmembrane proteins"/>
    <property type="match status" value="1"/>
</dbReference>
<dbReference type="InterPro" id="IPR000834">
    <property type="entry name" value="Peptidase_M14"/>
</dbReference>
<dbReference type="AlphaFoldDB" id="A0A498MFL6"/>
<dbReference type="InterPro" id="IPR000276">
    <property type="entry name" value="GPCR_Rhodpsn"/>
</dbReference>
<dbReference type="InterPro" id="IPR020067">
    <property type="entry name" value="Frizzled_dom"/>
</dbReference>
<evidence type="ECO:0000256" key="5">
    <source>
        <dbReference type="ARBA" id="ARBA00022670"/>
    </source>
</evidence>
<dbReference type="FunFam" id="3.40.630.10:FF:000022">
    <property type="entry name" value="Carboxypeptidase Z"/>
    <property type="match status" value="1"/>
</dbReference>
<dbReference type="FunFam" id="2.60.40.1120:FF:000021">
    <property type="entry name" value="Carboxypeptidase Z"/>
    <property type="match status" value="1"/>
</dbReference>
<dbReference type="Gene3D" id="3.40.630.10">
    <property type="entry name" value="Zn peptidases"/>
    <property type="match status" value="1"/>
</dbReference>
<comment type="cofactor">
    <cofactor evidence="1">
        <name>Zn(2+)</name>
        <dbReference type="ChEBI" id="CHEBI:29105"/>
    </cofactor>
</comment>
<evidence type="ECO:0000256" key="11">
    <source>
        <dbReference type="ARBA" id="ARBA00023049"/>
    </source>
</evidence>
<dbReference type="PRINTS" id="PR00765">
    <property type="entry name" value="CRBOXYPTASEA"/>
</dbReference>
<comment type="caution">
    <text evidence="15">Lacks conserved residue(s) required for the propagation of feature annotation.</text>
</comment>
<dbReference type="InterPro" id="IPR036790">
    <property type="entry name" value="Frizzled_dom_sf"/>
</dbReference>
<evidence type="ECO:0000256" key="14">
    <source>
        <dbReference type="ARBA" id="ARBA00023180"/>
    </source>
</evidence>
<sequence length="827" mass="94109">MNLLDIFLELLIVVIAVVSLVANLLVFVCFTCSAQVRAQVPGIFIMNLSFCNILIAVLNMPSTLLGVVKHQKPFGDHFCYTVSFMDTFLTTNTMLSMAALSIDRWIAVVFPLTYSSKMRLKNAALMVSYAWLHSLVFSLIALLLSWVDYSPAYASCTVHLGDDAESRGHFMVFTAVFHACTFALSLFILCVAYLKVLQVARFHLQCTEMVLGYCQDVPYSHTTFPNIVGHRSRQDLEMGAEYLLLSVIHGLLNGECTPDIRLLGCSVLAPRCQDNKIMKPCRSSCEMVKKSCIHAFEAIQMAWPYFLDCDRFFVGNEEGCYDPLSELRDKQEVAFANISDGGHFTVIQFTYHTNSQMRSILKKTAAKCQHISKTYSIGRSLEGKDLLAIEFSSNPGQHDLLEPEIKLIGNMHGNEVLGRQLLIYLTQYLCSEYLLGNERIQTLINTTRIHILPSMNPDGYDIAAAEVADRNDPENIYQEGHEYNGWTSGRGNAQNLDLNRNFPDLTSIFYNRRRFRHFRSDHIPIPDSYWLNKVIAPETYAVMKWIRSYPFVISASLHGGELVISYPFDFSRHPHDERMYSPTPDEQIFRQLARTYADAHATMSNNDTERCGASFANKGGITNGAQWYSFAGGMSDFNYLHSNCYEITVELGCDKFPSEVELYPEWLRNKEALLSFMEFVHRGIKGIVKDEHGNGIKGATISVRGIRHDITTAEDGDYWRLLNPGVHIVTAAASGYSKATKRINLPRNIQVGRVDFVLKKVPREPSLDYFNIPELDNYERFDPFNQFEQHSQRELGENGEERTEKPWWWAYFSQLGISAPTWLLRNY</sequence>
<dbReference type="CDD" id="cd07447">
    <property type="entry name" value="CRD_Carboxypeptidase_Z"/>
    <property type="match status" value="1"/>
</dbReference>
<dbReference type="PROSITE" id="PS50262">
    <property type="entry name" value="G_PROTEIN_RECEP_F1_2"/>
    <property type="match status" value="1"/>
</dbReference>
<accession>A0A498MFL6</accession>
<evidence type="ECO:0000313" key="23">
    <source>
        <dbReference type="Proteomes" id="UP000290572"/>
    </source>
</evidence>
<feature type="transmembrane region" description="Helical" evidence="17">
    <location>
        <begin position="170"/>
        <end position="194"/>
    </location>
</feature>
<dbReference type="FunFam" id="1.10.2000.10:FF:000012">
    <property type="entry name" value="Carboxypeptidase Z"/>
    <property type="match status" value="1"/>
</dbReference>
<evidence type="ECO:0000259" key="18">
    <source>
        <dbReference type="PROSITE" id="PS50038"/>
    </source>
</evidence>
<evidence type="ECO:0000256" key="2">
    <source>
        <dbReference type="ARBA" id="ARBA00004370"/>
    </source>
</evidence>
<dbReference type="GO" id="GO:0004930">
    <property type="term" value="F:G protein-coupled receptor activity"/>
    <property type="evidence" value="ECO:0007669"/>
    <property type="project" value="InterPro"/>
</dbReference>
<evidence type="ECO:0000256" key="8">
    <source>
        <dbReference type="ARBA" id="ARBA00022801"/>
    </source>
</evidence>
<dbReference type="GO" id="GO:0004181">
    <property type="term" value="F:metallocarboxypeptidase activity"/>
    <property type="evidence" value="ECO:0007669"/>
    <property type="project" value="InterPro"/>
</dbReference>
<keyword evidence="12 17" id="KW-0472">Membrane</keyword>
<dbReference type="InterPro" id="IPR017452">
    <property type="entry name" value="GPCR_Rhodpsn_7TM"/>
</dbReference>
<dbReference type="GO" id="GO:0008270">
    <property type="term" value="F:zinc ion binding"/>
    <property type="evidence" value="ECO:0007669"/>
    <property type="project" value="InterPro"/>
</dbReference>
<dbReference type="PROSITE" id="PS00133">
    <property type="entry name" value="CARBOXYPEPT_ZN_2"/>
    <property type="match status" value="1"/>
</dbReference>
<dbReference type="PROSITE" id="PS00132">
    <property type="entry name" value="CARBOXYPEPT_ZN_1"/>
    <property type="match status" value="1"/>
</dbReference>
<protein>
    <submittedName>
        <fullName evidence="22">Carboxypeptidase Z-like isoform X1</fullName>
    </submittedName>
</protein>
<evidence type="ECO:0000256" key="15">
    <source>
        <dbReference type="PROSITE-ProRule" id="PRU00090"/>
    </source>
</evidence>
<keyword evidence="14" id="KW-0325">Glycoprotein</keyword>
<dbReference type="GO" id="GO:0016020">
    <property type="term" value="C:membrane"/>
    <property type="evidence" value="ECO:0007669"/>
    <property type="project" value="UniProtKB-SubCell"/>
</dbReference>
<dbReference type="SUPFAM" id="SSF63501">
    <property type="entry name" value="Frizzled cysteine-rich domain"/>
    <property type="match status" value="1"/>
</dbReference>
<evidence type="ECO:0000259" key="20">
    <source>
        <dbReference type="PROSITE" id="PS52035"/>
    </source>
</evidence>
<keyword evidence="4 22" id="KW-0121">Carboxypeptidase</keyword>
<evidence type="ECO:0000256" key="13">
    <source>
        <dbReference type="ARBA" id="ARBA00023157"/>
    </source>
</evidence>
<evidence type="ECO:0000256" key="6">
    <source>
        <dbReference type="ARBA" id="ARBA00022692"/>
    </source>
</evidence>
<dbReference type="GO" id="GO:0006518">
    <property type="term" value="P:peptide metabolic process"/>
    <property type="evidence" value="ECO:0007669"/>
    <property type="project" value="TreeGrafter"/>
</dbReference>
<feature type="disulfide bond" evidence="15">
    <location>
        <begin position="285"/>
        <end position="309"/>
    </location>
</feature>
<keyword evidence="13 15" id="KW-1015">Disulfide bond</keyword>
<dbReference type="Proteomes" id="UP000290572">
    <property type="component" value="Unassembled WGS sequence"/>
</dbReference>
<dbReference type="InterPro" id="IPR057247">
    <property type="entry name" value="CARBOXYPEPT_ZN_2"/>
</dbReference>
<name>A0A498MFL6_LABRO</name>
<evidence type="ECO:0000256" key="10">
    <source>
        <dbReference type="ARBA" id="ARBA00022989"/>
    </source>
</evidence>
<evidence type="ECO:0000313" key="21">
    <source>
        <dbReference type="EMBL" id="RXN08313.1"/>
    </source>
</evidence>
<keyword evidence="24" id="KW-1267">Proteomics identification</keyword>
<feature type="transmembrane region" description="Helical" evidence="17">
    <location>
        <begin position="6"/>
        <end position="30"/>
    </location>
</feature>
<reference evidence="22 23" key="1">
    <citation type="submission" date="2018-03" db="EMBL/GenBank/DDBJ databases">
        <title>Draft genome sequence of Rohu Carp (Labeo rohita).</title>
        <authorList>
            <person name="Das P."/>
            <person name="Kushwaha B."/>
            <person name="Joshi C.G."/>
            <person name="Kumar D."/>
            <person name="Nagpure N.S."/>
            <person name="Sahoo L."/>
            <person name="Das S.P."/>
            <person name="Bit A."/>
            <person name="Patnaik S."/>
            <person name="Meher P.K."/>
            <person name="Jayasankar P."/>
            <person name="Koringa P.G."/>
            <person name="Patel N.V."/>
            <person name="Hinsu A.T."/>
            <person name="Kumar R."/>
            <person name="Pandey M."/>
            <person name="Agarwal S."/>
            <person name="Srivastava S."/>
            <person name="Singh M."/>
            <person name="Iquebal M.A."/>
            <person name="Jaiswal S."/>
            <person name="Angadi U.B."/>
            <person name="Kumar N."/>
            <person name="Raza M."/>
            <person name="Shah T.M."/>
            <person name="Rai A."/>
            <person name="Jena J.K."/>
        </authorList>
    </citation>
    <scope>NUCLEOTIDE SEQUENCE [LARGE SCALE GENOMIC DNA]</scope>
    <source>
        <strain evidence="22">DASCIFA01</strain>
        <tissue evidence="22">Testis</tissue>
    </source>
</reference>
<dbReference type="Pfam" id="PF13620">
    <property type="entry name" value="CarboxypepD_reg"/>
    <property type="match status" value="1"/>
</dbReference>
<organism evidence="22 23">
    <name type="scientific">Labeo rohita</name>
    <name type="common">Indian major carp</name>
    <name type="synonym">Cyprinus rohita</name>
    <dbReference type="NCBI Taxonomy" id="84645"/>
    <lineage>
        <taxon>Eukaryota</taxon>
        <taxon>Metazoa</taxon>
        <taxon>Chordata</taxon>
        <taxon>Craniata</taxon>
        <taxon>Vertebrata</taxon>
        <taxon>Euteleostomi</taxon>
        <taxon>Actinopterygii</taxon>
        <taxon>Neopterygii</taxon>
        <taxon>Teleostei</taxon>
        <taxon>Ostariophysi</taxon>
        <taxon>Cypriniformes</taxon>
        <taxon>Cyprinidae</taxon>
        <taxon>Labeoninae</taxon>
        <taxon>Labeonini</taxon>
        <taxon>Labeo</taxon>
    </lineage>
</organism>
<dbReference type="GO" id="GO:0016485">
    <property type="term" value="P:protein processing"/>
    <property type="evidence" value="ECO:0007669"/>
    <property type="project" value="TreeGrafter"/>
</dbReference>
<dbReference type="Pfam" id="PF00001">
    <property type="entry name" value="7tm_1"/>
    <property type="match status" value="1"/>
</dbReference>
<dbReference type="SUPFAM" id="SSF53187">
    <property type="entry name" value="Zn-dependent exopeptidases"/>
    <property type="match status" value="1"/>
</dbReference>
<feature type="domain" description="FZ" evidence="18">
    <location>
        <begin position="206"/>
        <end position="323"/>
    </location>
</feature>
<dbReference type="Gene3D" id="2.60.40.1120">
    <property type="entry name" value="Carboxypeptidase-like, regulatory domain"/>
    <property type="match status" value="1"/>
</dbReference>
<dbReference type="EMBL" id="QBIY01012653">
    <property type="protein sequence ID" value="RXN20009.1"/>
    <property type="molecule type" value="Genomic_DNA"/>
</dbReference>
<dbReference type="PANTHER" id="PTHR11532">
    <property type="entry name" value="PROTEASE M14 CARBOXYPEPTIDASE"/>
    <property type="match status" value="1"/>
</dbReference>
<keyword evidence="5" id="KW-0645">Protease</keyword>
<dbReference type="SUPFAM" id="SSF81321">
    <property type="entry name" value="Family A G protein-coupled receptor-like"/>
    <property type="match status" value="1"/>
</dbReference>
<evidence type="ECO:0000256" key="4">
    <source>
        <dbReference type="ARBA" id="ARBA00022645"/>
    </source>
</evidence>
<feature type="transmembrane region" description="Helical" evidence="17">
    <location>
        <begin position="42"/>
        <end position="60"/>
    </location>
</feature>
<keyword evidence="6 17" id="KW-0812">Transmembrane</keyword>
<evidence type="ECO:0000256" key="9">
    <source>
        <dbReference type="ARBA" id="ARBA00022833"/>
    </source>
</evidence>
<dbReference type="Pfam" id="PF01392">
    <property type="entry name" value="Fz"/>
    <property type="match status" value="1"/>
</dbReference>
<dbReference type="PANTHER" id="PTHR11532:SF63">
    <property type="entry name" value="CARBOXYPEPTIDASE Z"/>
    <property type="match status" value="1"/>
</dbReference>
<dbReference type="InterPro" id="IPR008969">
    <property type="entry name" value="CarboxyPept-like_regulatory"/>
</dbReference>
<dbReference type="InterPro" id="IPR057246">
    <property type="entry name" value="CARBOXYPEPT_ZN_1"/>
</dbReference>
<proteinExistence type="evidence at protein level"/>
<dbReference type="GO" id="GO:0005615">
    <property type="term" value="C:extracellular space"/>
    <property type="evidence" value="ECO:0007669"/>
    <property type="project" value="TreeGrafter"/>
</dbReference>
<feature type="transmembrane region" description="Helical" evidence="17">
    <location>
        <begin position="126"/>
        <end position="147"/>
    </location>
</feature>
<keyword evidence="10 17" id="KW-1133">Transmembrane helix</keyword>
<feature type="active site" description="Proton donor/acceptor" evidence="16">
    <location>
        <position position="650"/>
    </location>
</feature>
<comment type="subcellular location">
    <subcellularLocation>
        <location evidence="2">Membrane</location>
    </subcellularLocation>
</comment>
<keyword evidence="7" id="KW-0479">Metal-binding</keyword>
<dbReference type="STRING" id="84645.A0A498MFL6"/>
<gene>
    <name evidence="21" type="ORF">ROHU_011555</name>
    <name evidence="22" type="ORF">ROHU_025311</name>
</gene>
<dbReference type="PROSITE" id="PS50038">
    <property type="entry name" value="FZ"/>
    <property type="match status" value="1"/>
</dbReference>
<feature type="domain" description="Peptidase M14" evidence="20">
    <location>
        <begin position="350"/>
        <end position="680"/>
    </location>
</feature>
<comment type="similarity">
    <text evidence="3 16">Belongs to the peptidase M14 family.</text>
</comment>
<dbReference type="SMART" id="SM00631">
    <property type="entry name" value="Zn_pept"/>
    <property type="match status" value="1"/>
</dbReference>
<evidence type="ECO:0000256" key="16">
    <source>
        <dbReference type="PROSITE-ProRule" id="PRU01379"/>
    </source>
</evidence>
<dbReference type="Pfam" id="PF00246">
    <property type="entry name" value="Peptidase_M14"/>
    <property type="match status" value="1"/>
</dbReference>